<evidence type="ECO:0000313" key="1">
    <source>
        <dbReference type="EMBL" id="QHS84690.1"/>
    </source>
</evidence>
<sequence length="155" mass="18268">MENDIPSVELDKTFTHIIDNCNFDNLPESIICDIFKDGRPFSKFIELWLEKNYPLTHIKKDKDHDFVDINNPEILYDEKTFTIASGCRFCPSNMIGQGRSFDKEKFEKKTRKLIFCIVSNINFPEIKIRFVRGSQLILKYPDGKIPLQDHIKFFN</sequence>
<organism evidence="1">
    <name type="scientific">viral metagenome</name>
    <dbReference type="NCBI Taxonomy" id="1070528"/>
    <lineage>
        <taxon>unclassified sequences</taxon>
        <taxon>metagenomes</taxon>
        <taxon>organismal metagenomes</taxon>
    </lineage>
</organism>
<reference evidence="1" key="1">
    <citation type="journal article" date="2020" name="Nature">
        <title>Giant virus diversity and host interactions through global metagenomics.</title>
        <authorList>
            <person name="Schulz F."/>
            <person name="Roux S."/>
            <person name="Paez-Espino D."/>
            <person name="Jungbluth S."/>
            <person name="Walsh D.A."/>
            <person name="Denef V.J."/>
            <person name="McMahon K.D."/>
            <person name="Konstantinidis K.T."/>
            <person name="Eloe-Fadrosh E.A."/>
            <person name="Kyrpides N.C."/>
            <person name="Woyke T."/>
        </authorList>
    </citation>
    <scope>NUCLEOTIDE SEQUENCE</scope>
    <source>
        <strain evidence="1">GVMAG-S-ERX556022-25</strain>
    </source>
</reference>
<proteinExistence type="predicted"/>
<dbReference type="EMBL" id="MN738811">
    <property type="protein sequence ID" value="QHS84690.1"/>
    <property type="molecule type" value="Genomic_DNA"/>
</dbReference>
<accession>A0A6C0AZG5</accession>
<name>A0A6C0AZG5_9ZZZZ</name>
<dbReference type="AlphaFoldDB" id="A0A6C0AZG5"/>
<protein>
    <submittedName>
        <fullName evidence="1">Uncharacterized protein</fullName>
    </submittedName>
</protein>